<accession>A0A917HDE0</accession>
<gene>
    <name evidence="2" type="ORF">GCM10011398_20040</name>
</gene>
<protein>
    <recommendedName>
        <fullName evidence="4">Spore germination protein GerPE</fullName>
    </recommendedName>
</protein>
<keyword evidence="3" id="KW-1185">Reference proteome</keyword>
<evidence type="ECO:0008006" key="4">
    <source>
        <dbReference type="Google" id="ProtNLM"/>
    </source>
</evidence>
<name>A0A917HDE0_9BACI</name>
<organism evidence="2 3">
    <name type="scientific">Virgibacillus oceani</name>
    <dbReference type="NCBI Taxonomy" id="1479511"/>
    <lineage>
        <taxon>Bacteria</taxon>
        <taxon>Bacillati</taxon>
        <taxon>Bacillota</taxon>
        <taxon>Bacilli</taxon>
        <taxon>Bacillales</taxon>
        <taxon>Bacillaceae</taxon>
        <taxon>Virgibacillus</taxon>
    </lineage>
</organism>
<reference evidence="2" key="1">
    <citation type="journal article" date="2014" name="Int. J. Syst. Evol. Microbiol.">
        <title>Complete genome sequence of Corynebacterium casei LMG S-19264T (=DSM 44701T), isolated from a smear-ripened cheese.</title>
        <authorList>
            <consortium name="US DOE Joint Genome Institute (JGI-PGF)"/>
            <person name="Walter F."/>
            <person name="Albersmeier A."/>
            <person name="Kalinowski J."/>
            <person name="Ruckert C."/>
        </authorList>
    </citation>
    <scope>NUCLEOTIDE SEQUENCE</scope>
    <source>
        <strain evidence="2">CGMCC 1.12754</strain>
    </source>
</reference>
<dbReference type="Pfam" id="PF10970">
    <property type="entry name" value="GerPE"/>
    <property type="match status" value="1"/>
</dbReference>
<feature type="compositionally biased region" description="Acidic residues" evidence="1">
    <location>
        <begin position="124"/>
        <end position="138"/>
    </location>
</feature>
<dbReference type="RefSeq" id="WP_188455258.1">
    <property type="nucleotide sequence ID" value="NZ_BMFR01000007.1"/>
</dbReference>
<feature type="region of interest" description="Disordered" evidence="1">
    <location>
        <begin position="122"/>
        <end position="147"/>
    </location>
</feature>
<reference evidence="2" key="2">
    <citation type="submission" date="2020-09" db="EMBL/GenBank/DDBJ databases">
        <authorList>
            <person name="Sun Q."/>
            <person name="Zhou Y."/>
        </authorList>
    </citation>
    <scope>NUCLEOTIDE SEQUENCE</scope>
    <source>
        <strain evidence="2">CGMCC 1.12754</strain>
    </source>
</reference>
<dbReference type="EMBL" id="BMFR01000007">
    <property type="protein sequence ID" value="GGG75247.1"/>
    <property type="molecule type" value="Genomic_DNA"/>
</dbReference>
<sequence length="147" mass="16813">MDKRNVNVNYMKATSVAFSSIFSIGDTYYAGPKSRGIAVQKEGAIFAQNDQVQFRNYDIFSRKAKWPKQKPPVQQRIHHHEPAINVELAAFTGLSSSSICQVGSIEKIYAEARLKHFRVLREDSDNEDDNENENETYNDEDKSHTNQ</sequence>
<comment type="caution">
    <text evidence="2">The sequence shown here is derived from an EMBL/GenBank/DDBJ whole genome shotgun (WGS) entry which is preliminary data.</text>
</comment>
<dbReference type="InterPro" id="IPR024496">
    <property type="entry name" value="Spore_germ_GerPE"/>
</dbReference>
<evidence type="ECO:0000256" key="1">
    <source>
        <dbReference type="SAM" id="MobiDB-lite"/>
    </source>
</evidence>
<dbReference type="Proteomes" id="UP000622860">
    <property type="component" value="Unassembled WGS sequence"/>
</dbReference>
<evidence type="ECO:0000313" key="3">
    <source>
        <dbReference type="Proteomes" id="UP000622860"/>
    </source>
</evidence>
<proteinExistence type="predicted"/>
<dbReference type="AlphaFoldDB" id="A0A917HDE0"/>
<evidence type="ECO:0000313" key="2">
    <source>
        <dbReference type="EMBL" id="GGG75247.1"/>
    </source>
</evidence>